<dbReference type="AlphaFoldDB" id="A0AB73T1Q9"/>
<evidence type="ECO:0000313" key="2">
    <source>
        <dbReference type="Proteomes" id="UP000245412"/>
    </source>
</evidence>
<reference evidence="1 2" key="1">
    <citation type="submission" date="2018-05" db="EMBL/GenBank/DDBJ databases">
        <authorList>
            <person name="Goeker M."/>
            <person name="Huntemann M."/>
            <person name="Clum A."/>
            <person name="Pillay M."/>
            <person name="Palaniappan K."/>
            <person name="Varghese N."/>
            <person name="Mikhailova N."/>
            <person name="Stamatis D."/>
            <person name="Reddy T."/>
            <person name="Daum C."/>
            <person name="Shapiro N."/>
            <person name="Ivanova N."/>
            <person name="Kyrpides N."/>
            <person name="Woyke T."/>
        </authorList>
    </citation>
    <scope>NUCLEOTIDE SEQUENCE [LARGE SCALE GENOMIC DNA]</scope>
    <source>
        <strain evidence="1 2">DSM 26524</strain>
    </source>
</reference>
<proteinExistence type="predicted"/>
<name>A0AB73T1Q9_9FIRM</name>
<dbReference type="EMBL" id="QGGY01000010">
    <property type="protein sequence ID" value="PWJ74107.1"/>
    <property type="molecule type" value="Genomic_DNA"/>
</dbReference>
<dbReference type="RefSeq" id="WP_109747445.1">
    <property type="nucleotide sequence ID" value="NZ_JANKBI010000009.1"/>
</dbReference>
<accession>A0AB73T1Q9</accession>
<comment type="caution">
    <text evidence="1">The sequence shown here is derived from an EMBL/GenBank/DDBJ whole genome shotgun (WGS) entry which is preliminary data.</text>
</comment>
<keyword evidence="2" id="KW-1185">Reference proteome</keyword>
<sequence length="170" mass="19231">MANSSIILSMKEKVIQELIDDEEIFRAIDSPDITDFNDSGRLDGTHIFRYRQHPDAVTGPITRLCIQVQIPEEEPVKNTALVSPVLKISIISHISCADMTASSGSKVSRIDHLSRLLDLKFNGREDFGLERLTFKASTEKCYGKDYLCRELSFTCKDLNLDTRRQNHASL</sequence>
<protein>
    <submittedName>
        <fullName evidence="1">Uncharacterized protein</fullName>
    </submittedName>
</protein>
<organism evidence="1 2">
    <name type="scientific">Murimonas intestini</name>
    <dbReference type="NCBI Taxonomy" id="1337051"/>
    <lineage>
        <taxon>Bacteria</taxon>
        <taxon>Bacillati</taxon>
        <taxon>Bacillota</taxon>
        <taxon>Clostridia</taxon>
        <taxon>Lachnospirales</taxon>
        <taxon>Lachnospiraceae</taxon>
        <taxon>Murimonas</taxon>
    </lineage>
</organism>
<gene>
    <name evidence="1" type="ORF">C7383_110147</name>
</gene>
<evidence type="ECO:0000313" key="1">
    <source>
        <dbReference type="EMBL" id="PWJ74107.1"/>
    </source>
</evidence>
<dbReference type="Proteomes" id="UP000245412">
    <property type="component" value="Unassembled WGS sequence"/>
</dbReference>